<feature type="region of interest" description="Disordered" evidence="3">
    <location>
        <begin position="377"/>
        <end position="409"/>
    </location>
</feature>
<dbReference type="Proteomes" id="UP000032180">
    <property type="component" value="Chromosome 11"/>
</dbReference>
<dbReference type="GO" id="GO:0009707">
    <property type="term" value="C:chloroplast outer membrane"/>
    <property type="evidence" value="ECO:0007669"/>
    <property type="project" value="TreeGrafter"/>
</dbReference>
<dbReference type="PANTHER" id="PTHR31342">
    <property type="entry name" value="PROTEIN CHUP1, CHLOROPLASTIC"/>
    <property type="match status" value="1"/>
</dbReference>
<dbReference type="eggNOG" id="KOG4453">
    <property type="taxonomic scope" value="Eukaryota"/>
</dbReference>
<evidence type="ECO:0000256" key="2">
    <source>
        <dbReference type="SAM" id="Coils"/>
    </source>
</evidence>
<feature type="transmembrane region" description="Helical" evidence="4">
    <location>
        <begin position="273"/>
        <end position="290"/>
    </location>
</feature>
<keyword evidence="1 2" id="KW-0175">Coiled coil</keyword>
<feature type="transmembrane region" description="Helical" evidence="4">
    <location>
        <begin position="187"/>
        <end position="203"/>
    </location>
</feature>
<sequence length="1292" mass="143390">MSLPRPPCCSPPSSPASAFLDRRSGGSGETDYKGIHMLLAGRYKSSMWTENPLLRDAGAAVLTGVAALAVLSFWELVGNRALLDQVHLFLLSLCSNSLHFAFPDIELLTAFNLQKLCRKFVHITVGLVYFLMWPLFSADDVYAPFLASLVIAFNIIKVTLIGLGFVKDDGVVNSMTRNGDRRELLKGPLYYACAITLTTVIFWRTSPISIAVICNLCAGDGVADIAGRRFGHVKLPHNPEKSYAGSIAMFLSGFLASILYMCYFHLFRFVEENWSMVIAFGVTSLAAAIVEAFPISKRLDDNLTVPIASVLIGVLVFYYTGAKNLCCMNGDSSYISATCLESDAEKALCIVSPPARDSDDCKESCLSASVAALTLKRGNSGSKDGQARKRKDKTHYSEHGEKEEEKEEVKTISGIINSAPSDDDDMFSEIESLLSGEIDIPIPSDRFDIKERSRYNSVNSELERLRGLVRELEEREVKLEGELLEYYGLKEQETDVVELYRQLKIKTVEIDMLNITIKSLQEERKKLQDDVARSTTAKRELEAARNKIKELQRQIHMEANQTKGQLMLLKNQVIALKSKEEEAAVKDAEVQRKLKKLKEIEIEVVELRRKNKELLYEKRDLIVKLDAAQGKITESDVVVHAREEINKLRHANEDLTKQVEGLQMNRFSEVEELVYLRWVNACLRYELRNYQTPSEKISARDLNKTMSPKSRERAKLLMLEYAGSERGQGDTDLESASSAPSSPISEDFDNVSVDSSSSRYSFFGKRPNLMQKLKKWGRGNDDGSSLSSPTRSLTSDSPRSSSQKPKGPLEALMLRNARDGMGITTFGKREQDPSDIMDEANIASSFQLMSKTVEGFADEKYPAYKDRHKLATEREKAIKAKAEKARVQRYGGVNTSVPLSSPKSALPPKLAQIKEKAPTANVESSDQSSDNQNNPLVVTQLKLANIEKRAPRIPRPPPAPSATASGAVNTASGVPPPPPPCPPGAPPPPPPPGKLGGPPPPPPPPGSLPRNLAGGDKVHRAPGVVEFYQSLMKREAKKDTTSLGSTASSVSDVRSNMIGEIENRSAFLLAVKADVETQGEFVESLANEVRAAKFVNIDDVVAFVNWLDEELSFLVDERAVLKHFDWPESKTDALREAAFEYQDLLKLEHKVSSFTDDSKLPCEEALKKMHSLLEKVEQSVYALLRTRDMAISRYREYGIPVDWLSDSGVVGKIKLASVQLAKKYMKRVATELDALQGTDKEPNREFLLLQGVRFAFRVHQFAGGFDEESMKAFEELRSKMSTQTSAPQISDA</sequence>
<dbReference type="STRING" id="77586.A0A0D9XN75"/>
<feature type="compositionally biased region" description="Pro residues" evidence="3">
    <location>
        <begin position="974"/>
        <end position="1007"/>
    </location>
</feature>
<feature type="coiled-coil region" evidence="2">
    <location>
        <begin position="455"/>
        <end position="561"/>
    </location>
</feature>
<proteinExistence type="predicted"/>
<feature type="transmembrane region" description="Helical" evidence="4">
    <location>
        <begin position="247"/>
        <end position="267"/>
    </location>
</feature>
<evidence type="ECO:0000256" key="3">
    <source>
        <dbReference type="SAM" id="MobiDB-lite"/>
    </source>
</evidence>
<feature type="region of interest" description="Disordered" evidence="3">
    <location>
        <begin position="774"/>
        <end position="809"/>
    </location>
</feature>
<evidence type="ECO:0000256" key="4">
    <source>
        <dbReference type="SAM" id="Phobius"/>
    </source>
</evidence>
<keyword evidence="4" id="KW-0812">Transmembrane</keyword>
<evidence type="ECO:0000313" key="6">
    <source>
        <dbReference type="Proteomes" id="UP000032180"/>
    </source>
</evidence>
<dbReference type="SUPFAM" id="SSF101447">
    <property type="entry name" value="Formin homology 2 domain (FH2 domain)"/>
    <property type="match status" value="1"/>
</dbReference>
<evidence type="ECO:0000313" key="5">
    <source>
        <dbReference type="EnsemblPlants" id="LPERR11G00390.2"/>
    </source>
</evidence>
<keyword evidence="4" id="KW-0472">Membrane</keyword>
<dbReference type="PANTHER" id="PTHR31342:SF7">
    <property type="entry name" value="PROTEIN CHUP1, CHLOROPLASTIC"/>
    <property type="match status" value="1"/>
</dbReference>
<dbReference type="InterPro" id="IPR040265">
    <property type="entry name" value="CHUP1/IPGA1-like"/>
</dbReference>
<feature type="region of interest" description="Disordered" evidence="3">
    <location>
        <begin position="914"/>
        <end position="935"/>
    </location>
</feature>
<feature type="transmembrane region" description="Helical" evidence="4">
    <location>
        <begin position="120"/>
        <end position="136"/>
    </location>
</feature>
<reference evidence="5" key="3">
    <citation type="submission" date="2015-04" db="UniProtKB">
        <authorList>
            <consortium name="EnsemblPlants"/>
        </authorList>
    </citation>
    <scope>IDENTIFICATION</scope>
</reference>
<feature type="compositionally biased region" description="Low complexity" evidence="3">
    <location>
        <begin position="924"/>
        <end position="934"/>
    </location>
</feature>
<feature type="region of interest" description="Disordered" evidence="3">
    <location>
        <begin position="1"/>
        <end position="28"/>
    </location>
</feature>
<feature type="coiled-coil region" evidence="2">
    <location>
        <begin position="590"/>
        <end position="665"/>
    </location>
</feature>
<feature type="transmembrane region" description="Helical" evidence="4">
    <location>
        <begin position="302"/>
        <end position="319"/>
    </location>
</feature>
<dbReference type="GO" id="GO:0009902">
    <property type="term" value="P:chloroplast relocation"/>
    <property type="evidence" value="ECO:0007669"/>
    <property type="project" value="TreeGrafter"/>
</dbReference>
<keyword evidence="6" id="KW-1185">Reference proteome</keyword>
<reference evidence="6" key="2">
    <citation type="submission" date="2013-12" db="EMBL/GenBank/DDBJ databases">
        <authorList>
            <person name="Yu Y."/>
            <person name="Lee S."/>
            <person name="de Baynast K."/>
            <person name="Wissotski M."/>
            <person name="Liu L."/>
            <person name="Talag J."/>
            <person name="Goicoechea J."/>
            <person name="Angelova A."/>
            <person name="Jetty R."/>
            <person name="Kudrna D."/>
            <person name="Golser W."/>
            <person name="Rivera L."/>
            <person name="Zhang J."/>
            <person name="Wing R."/>
        </authorList>
    </citation>
    <scope>NUCLEOTIDE SEQUENCE</scope>
</reference>
<feature type="compositionally biased region" description="Pro residues" evidence="3">
    <location>
        <begin position="1"/>
        <end position="14"/>
    </location>
</feature>
<feature type="region of interest" description="Disordered" evidence="3">
    <location>
        <begin position="724"/>
        <end position="759"/>
    </location>
</feature>
<evidence type="ECO:0000256" key="1">
    <source>
        <dbReference type="ARBA" id="ARBA00023054"/>
    </source>
</evidence>
<dbReference type="Gramene" id="LPERR11G00390.2">
    <property type="protein sequence ID" value="LPERR11G00390.2"/>
    <property type="gene ID" value="LPERR11G00390"/>
</dbReference>
<organism evidence="5 6">
    <name type="scientific">Leersia perrieri</name>
    <dbReference type="NCBI Taxonomy" id="77586"/>
    <lineage>
        <taxon>Eukaryota</taxon>
        <taxon>Viridiplantae</taxon>
        <taxon>Streptophyta</taxon>
        <taxon>Embryophyta</taxon>
        <taxon>Tracheophyta</taxon>
        <taxon>Spermatophyta</taxon>
        <taxon>Magnoliopsida</taxon>
        <taxon>Liliopsida</taxon>
        <taxon>Poales</taxon>
        <taxon>Poaceae</taxon>
        <taxon>BOP clade</taxon>
        <taxon>Oryzoideae</taxon>
        <taxon>Oryzeae</taxon>
        <taxon>Oryzinae</taxon>
        <taxon>Leersia</taxon>
    </lineage>
</organism>
<evidence type="ECO:0008006" key="7">
    <source>
        <dbReference type="Google" id="ProtNLM"/>
    </source>
</evidence>
<name>A0A0D9XN75_9ORYZ</name>
<feature type="transmembrane region" description="Helical" evidence="4">
    <location>
        <begin position="53"/>
        <end position="74"/>
    </location>
</feature>
<feature type="compositionally biased region" description="Low complexity" evidence="3">
    <location>
        <begin position="735"/>
        <end position="759"/>
    </location>
</feature>
<protein>
    <recommendedName>
        <fullName evidence="7">Protein CHUP1, chloroplastic</fullName>
    </recommendedName>
</protein>
<feature type="transmembrane region" description="Helical" evidence="4">
    <location>
        <begin position="209"/>
        <end position="226"/>
    </location>
</feature>
<feature type="compositionally biased region" description="Low complexity" evidence="3">
    <location>
        <begin position="784"/>
        <end position="802"/>
    </location>
</feature>
<feature type="transmembrane region" description="Helical" evidence="4">
    <location>
        <begin position="142"/>
        <end position="166"/>
    </location>
</feature>
<feature type="compositionally biased region" description="Polar residues" evidence="3">
    <location>
        <begin position="963"/>
        <end position="972"/>
    </location>
</feature>
<dbReference type="EnsemblPlants" id="LPERR11G00390.2">
    <property type="protein sequence ID" value="LPERR11G00390.2"/>
    <property type="gene ID" value="LPERR11G00390"/>
</dbReference>
<feature type="region of interest" description="Disordered" evidence="3">
    <location>
        <begin position="949"/>
        <end position="1016"/>
    </location>
</feature>
<keyword evidence="4" id="KW-1133">Transmembrane helix</keyword>
<feature type="compositionally biased region" description="Basic and acidic residues" evidence="3">
    <location>
        <begin position="394"/>
        <end position="409"/>
    </location>
</feature>
<reference evidence="5 6" key="1">
    <citation type="submission" date="2012-08" db="EMBL/GenBank/DDBJ databases">
        <title>Oryza genome evolution.</title>
        <authorList>
            <person name="Wing R.A."/>
        </authorList>
    </citation>
    <scope>NUCLEOTIDE SEQUENCE</scope>
</reference>
<accession>A0A0D9XN75</accession>